<reference evidence="1 2" key="1">
    <citation type="submission" date="2018-06" db="EMBL/GenBank/DDBJ databases">
        <title>WGS assembly of Brassica rapa FPsc.</title>
        <authorList>
            <person name="Bowman J."/>
            <person name="Kohchi T."/>
            <person name="Yamato K."/>
            <person name="Jenkins J."/>
            <person name="Shu S."/>
            <person name="Ishizaki K."/>
            <person name="Yamaoka S."/>
            <person name="Nishihama R."/>
            <person name="Nakamura Y."/>
            <person name="Berger F."/>
            <person name="Adam C."/>
            <person name="Aki S."/>
            <person name="Althoff F."/>
            <person name="Araki T."/>
            <person name="Arteaga-Vazquez M."/>
            <person name="Balasubrmanian S."/>
            <person name="Bauer D."/>
            <person name="Boehm C."/>
            <person name="Briginshaw L."/>
            <person name="Caballero-Perez J."/>
            <person name="Catarino B."/>
            <person name="Chen F."/>
            <person name="Chiyoda S."/>
            <person name="Chovatia M."/>
            <person name="Davies K."/>
            <person name="Delmans M."/>
            <person name="Demura T."/>
            <person name="Dierschke T."/>
            <person name="Dolan L."/>
            <person name="Dorantes-Acosta A."/>
            <person name="Eklund D."/>
            <person name="Florent S."/>
            <person name="Flores-Sandoval E."/>
            <person name="Fujiyama A."/>
            <person name="Fukuzawa H."/>
            <person name="Galik B."/>
            <person name="Grimanelli D."/>
            <person name="Grimwood J."/>
            <person name="Grossniklaus U."/>
            <person name="Hamada T."/>
            <person name="Haseloff J."/>
            <person name="Hetherington A."/>
            <person name="Higo A."/>
            <person name="Hirakawa Y."/>
            <person name="Hundley H."/>
            <person name="Ikeda Y."/>
            <person name="Inoue K."/>
            <person name="Inoue S."/>
            <person name="Ishida S."/>
            <person name="Jia Q."/>
            <person name="Kakita M."/>
            <person name="Kanazawa T."/>
            <person name="Kawai Y."/>
            <person name="Kawashima T."/>
            <person name="Kennedy M."/>
            <person name="Kinose K."/>
            <person name="Kinoshita T."/>
            <person name="Kohara Y."/>
            <person name="Koide E."/>
            <person name="Komatsu K."/>
            <person name="Kopischke S."/>
            <person name="Kubo M."/>
            <person name="Kyozuka J."/>
            <person name="Lagercrantz U."/>
            <person name="Lin S."/>
            <person name="Lindquist E."/>
            <person name="Lipzen A."/>
            <person name="Lu C."/>
            <person name="Luna E."/>
            <person name="Martienssen R."/>
            <person name="Minamino N."/>
            <person name="Mizutani M."/>
            <person name="Mizutani M."/>
            <person name="Mochizuki N."/>
            <person name="Monte I."/>
            <person name="Mosher R."/>
            <person name="Nagasaki H."/>
            <person name="Nakagami H."/>
            <person name="Naramoto S."/>
            <person name="Nishitani K."/>
            <person name="Ohtani M."/>
            <person name="Okamoto T."/>
            <person name="Okumura M."/>
            <person name="Phillips J."/>
            <person name="Pollak B."/>
            <person name="Reinders A."/>
            <person name="Roevekamp M."/>
            <person name="Sano R."/>
            <person name="Sawa S."/>
            <person name="Schmid M."/>
            <person name="Shirakawa M."/>
            <person name="Solano R."/>
            <person name="Spunde A."/>
            <person name="Suetsugu N."/>
            <person name="Sugano S."/>
            <person name="Sugiyama A."/>
            <person name="Sun R."/>
            <person name="Suzuki Y."/>
            <person name="Takenaka M."/>
            <person name="Takezawa D."/>
            <person name="Tomogane H."/>
            <person name="Tsuzuki M."/>
            <person name="Ueda T."/>
            <person name="Umeda M."/>
            <person name="Ward J."/>
            <person name="Watanabe Y."/>
            <person name="Yazaki K."/>
            <person name="Yokoyama R."/>
            <person name="Yoshitake Y."/>
            <person name="Yotsui I."/>
            <person name="Zachgo S."/>
            <person name="Schmutz J."/>
        </authorList>
    </citation>
    <scope>NUCLEOTIDE SEQUENCE [LARGE SCALE GENOMIC DNA]</scope>
    <source>
        <strain evidence="2">cv. B-3</strain>
    </source>
</reference>
<dbReference type="Proteomes" id="UP000264353">
    <property type="component" value="Chromosome A1"/>
</dbReference>
<proteinExistence type="predicted"/>
<evidence type="ECO:0000313" key="1">
    <source>
        <dbReference type="EMBL" id="RID79508.1"/>
    </source>
</evidence>
<dbReference type="AlphaFoldDB" id="A0A398ARN1"/>
<gene>
    <name evidence="1" type="ORF">BRARA_A02241</name>
</gene>
<organism evidence="1 2">
    <name type="scientific">Brassica campestris</name>
    <name type="common">Field mustard</name>
    <dbReference type="NCBI Taxonomy" id="3711"/>
    <lineage>
        <taxon>Eukaryota</taxon>
        <taxon>Viridiplantae</taxon>
        <taxon>Streptophyta</taxon>
        <taxon>Embryophyta</taxon>
        <taxon>Tracheophyta</taxon>
        <taxon>Spermatophyta</taxon>
        <taxon>Magnoliopsida</taxon>
        <taxon>eudicotyledons</taxon>
        <taxon>Gunneridae</taxon>
        <taxon>Pentapetalae</taxon>
        <taxon>rosids</taxon>
        <taxon>malvids</taxon>
        <taxon>Brassicales</taxon>
        <taxon>Brassicaceae</taxon>
        <taxon>Brassiceae</taxon>
        <taxon>Brassica</taxon>
    </lineage>
</organism>
<accession>A0A398ARN1</accession>
<dbReference type="EMBL" id="CM010628">
    <property type="protein sequence ID" value="RID79508.1"/>
    <property type="molecule type" value="Genomic_DNA"/>
</dbReference>
<sequence>MQVVARQWSGGGRWRRKRRRRFPAAARVTHECAEAKLSEALAASSGLRLRRGRWLRLRLDERNTIVGLHARDSRRLGRYGRFTERTKTKIKRRRFPAILSCG</sequence>
<evidence type="ECO:0000313" key="2">
    <source>
        <dbReference type="Proteomes" id="UP000264353"/>
    </source>
</evidence>
<name>A0A398ARN1_BRACM</name>
<protein>
    <submittedName>
        <fullName evidence="1">Uncharacterized protein</fullName>
    </submittedName>
</protein>